<evidence type="ECO:0000259" key="5">
    <source>
        <dbReference type="PROSITE" id="PS50109"/>
    </source>
</evidence>
<dbReference type="Gene3D" id="3.30.565.10">
    <property type="entry name" value="Histidine kinase-like ATPase, C-terminal domain"/>
    <property type="match status" value="1"/>
</dbReference>
<dbReference type="SMART" id="SM00388">
    <property type="entry name" value="HisKA"/>
    <property type="match status" value="1"/>
</dbReference>
<dbReference type="SUPFAM" id="SSF55785">
    <property type="entry name" value="PYP-like sensor domain (PAS domain)"/>
    <property type="match status" value="2"/>
</dbReference>
<reference evidence="7 8" key="1">
    <citation type="submission" date="2019-07" db="EMBL/GenBank/DDBJ databases">
        <title>The pathways for chlorine oxyanion respiration interact through the shared metabolite chlorate.</title>
        <authorList>
            <person name="Barnum T.P."/>
            <person name="Cheng Y."/>
            <person name="Hill K.A."/>
            <person name="Lucas L.N."/>
            <person name="Carlson H.K."/>
            <person name="Coates J.D."/>
        </authorList>
    </citation>
    <scope>NUCLEOTIDE SEQUENCE [LARGE SCALE GENOMIC DNA]</scope>
    <source>
        <strain evidence="7 8">SFB-3</strain>
    </source>
</reference>
<dbReference type="PANTHER" id="PTHR43065">
    <property type="entry name" value="SENSOR HISTIDINE KINASE"/>
    <property type="match status" value="1"/>
</dbReference>
<dbReference type="SMART" id="SM00387">
    <property type="entry name" value="HATPase_c"/>
    <property type="match status" value="1"/>
</dbReference>
<dbReference type="PANTHER" id="PTHR43065:SF50">
    <property type="entry name" value="HISTIDINE KINASE"/>
    <property type="match status" value="1"/>
</dbReference>
<evidence type="ECO:0000256" key="3">
    <source>
        <dbReference type="ARBA" id="ARBA00022553"/>
    </source>
</evidence>
<accession>A0A557QT13</accession>
<dbReference type="Gene3D" id="1.10.287.130">
    <property type="match status" value="1"/>
</dbReference>
<comment type="caution">
    <text evidence="7">The sequence shown here is derived from an EMBL/GenBank/DDBJ whole genome shotgun (WGS) entry which is preliminary data.</text>
</comment>
<dbReference type="OrthoDB" id="9177042at2"/>
<comment type="catalytic activity">
    <reaction evidence="1">
        <text>ATP + protein L-histidine = ADP + protein N-phospho-L-histidine.</text>
        <dbReference type="EC" id="2.7.13.3"/>
    </reaction>
</comment>
<dbReference type="Gene3D" id="3.30.450.20">
    <property type="entry name" value="PAS domain"/>
    <property type="match status" value="2"/>
</dbReference>
<dbReference type="InterPro" id="IPR035965">
    <property type="entry name" value="PAS-like_dom_sf"/>
</dbReference>
<evidence type="ECO:0000256" key="1">
    <source>
        <dbReference type="ARBA" id="ARBA00000085"/>
    </source>
</evidence>
<keyword evidence="4" id="KW-0175">Coiled coil</keyword>
<feature type="domain" description="Histidine kinase" evidence="5">
    <location>
        <begin position="348"/>
        <end position="596"/>
    </location>
</feature>
<gene>
    <name evidence="7" type="ORF">FHP91_11380</name>
</gene>
<dbReference type="CDD" id="cd00082">
    <property type="entry name" value="HisKA"/>
    <property type="match status" value="1"/>
</dbReference>
<evidence type="ECO:0000313" key="8">
    <source>
        <dbReference type="Proteomes" id="UP000319502"/>
    </source>
</evidence>
<dbReference type="InterPro" id="IPR003661">
    <property type="entry name" value="HisK_dim/P_dom"/>
</dbReference>
<dbReference type="InterPro" id="IPR000700">
    <property type="entry name" value="PAS-assoc_C"/>
</dbReference>
<dbReference type="InterPro" id="IPR003594">
    <property type="entry name" value="HATPase_dom"/>
</dbReference>
<name>A0A557QT13_9RHOO</name>
<dbReference type="Proteomes" id="UP000319502">
    <property type="component" value="Unassembled WGS sequence"/>
</dbReference>
<keyword evidence="8" id="KW-1185">Reference proteome</keyword>
<feature type="domain" description="PAC" evidence="6">
    <location>
        <begin position="262"/>
        <end position="314"/>
    </location>
</feature>
<sequence>MSVSRASACGVKRACSSSPRGCRHSERRHAACRQGLRGEGMTDLTNAVAQLSGQALAEGGSLSAVEISVLMDNLPVGVALVDAAFTVRIFNRKARQLLDFPDSLFASRMPTLRELFLFNAQRGEYGDGDPEAHADALVERSRKREPHQFERDRPDGSVLDIRGEPLPGGGFVTIWTDITARKRAEREAEARASQLDLVMNNVPGKLSFFDAELRCVYSNKRDLVFGGVQAGERGKTLLELVGEAVYPEIEGYFRRALNGESTAYQRPFTRPDGSAGYLQVCASPHRAASDDVIGVFTIGQDVTDLMQVEAALKERNAELEAANQALATTHQQLLQTEKLASIGQLAAGVAHEINNPVGFVSANLSTLGGYVGKLLALAEVCECSLREVLPVGSAALSAFEAACADADLDFVRDDIVALLDESRDGLDRVRRIVQDLRDFSRAGGDDQWQMASLEAGLNATANIALTDMKHRVTVSREYGDIPEVECLPSQLNQVFLNLIVNAGHAITDTGTISLRTGVSEDAAEVWVEVADSGCGIPVEHLSRLFDPFFTTKPVGQGTGLGLALSYGIVEKHGGRIDVRSTVGEGTSFRVSIPRERPTPD</sequence>
<dbReference type="Pfam" id="PF08448">
    <property type="entry name" value="PAS_4"/>
    <property type="match status" value="1"/>
</dbReference>
<feature type="coiled-coil region" evidence="4">
    <location>
        <begin position="302"/>
        <end position="336"/>
    </location>
</feature>
<dbReference type="InterPro" id="IPR005467">
    <property type="entry name" value="His_kinase_dom"/>
</dbReference>
<dbReference type="EC" id="2.7.13.3" evidence="2"/>
<dbReference type="SUPFAM" id="SSF55874">
    <property type="entry name" value="ATPase domain of HSP90 chaperone/DNA topoisomerase II/histidine kinase"/>
    <property type="match status" value="1"/>
</dbReference>
<proteinExistence type="predicted"/>
<dbReference type="PRINTS" id="PR00344">
    <property type="entry name" value="BCTRLSENSOR"/>
</dbReference>
<dbReference type="InterPro" id="IPR004358">
    <property type="entry name" value="Sig_transdc_His_kin-like_C"/>
</dbReference>
<dbReference type="CDD" id="cd00130">
    <property type="entry name" value="PAS"/>
    <property type="match status" value="1"/>
</dbReference>
<dbReference type="PROSITE" id="PS50109">
    <property type="entry name" value="HIS_KIN"/>
    <property type="match status" value="1"/>
</dbReference>
<evidence type="ECO:0000313" key="7">
    <source>
        <dbReference type="EMBL" id="TVO56039.1"/>
    </source>
</evidence>
<dbReference type="GO" id="GO:0000155">
    <property type="term" value="F:phosphorelay sensor kinase activity"/>
    <property type="evidence" value="ECO:0007669"/>
    <property type="project" value="InterPro"/>
</dbReference>
<dbReference type="AlphaFoldDB" id="A0A557QT13"/>
<dbReference type="EMBL" id="VMNK01000009">
    <property type="protein sequence ID" value="TVO56039.1"/>
    <property type="molecule type" value="Genomic_DNA"/>
</dbReference>
<evidence type="ECO:0000259" key="6">
    <source>
        <dbReference type="PROSITE" id="PS50113"/>
    </source>
</evidence>
<evidence type="ECO:0000256" key="4">
    <source>
        <dbReference type="SAM" id="Coils"/>
    </source>
</evidence>
<organism evidence="7 8">
    <name type="scientific">Denitromonas halophila</name>
    <dbReference type="NCBI Taxonomy" id="1629404"/>
    <lineage>
        <taxon>Bacteria</taxon>
        <taxon>Pseudomonadati</taxon>
        <taxon>Pseudomonadota</taxon>
        <taxon>Betaproteobacteria</taxon>
        <taxon>Rhodocyclales</taxon>
        <taxon>Zoogloeaceae</taxon>
        <taxon>Denitromonas</taxon>
    </lineage>
</organism>
<dbReference type="Pfam" id="PF02518">
    <property type="entry name" value="HATPase_c"/>
    <property type="match status" value="1"/>
</dbReference>
<evidence type="ECO:0000256" key="2">
    <source>
        <dbReference type="ARBA" id="ARBA00012438"/>
    </source>
</evidence>
<dbReference type="PROSITE" id="PS50113">
    <property type="entry name" value="PAC"/>
    <property type="match status" value="1"/>
</dbReference>
<dbReference type="Pfam" id="PF12860">
    <property type="entry name" value="PAS_7"/>
    <property type="match status" value="1"/>
</dbReference>
<dbReference type="NCBIfam" id="TIGR00229">
    <property type="entry name" value="sensory_box"/>
    <property type="match status" value="1"/>
</dbReference>
<dbReference type="InterPro" id="IPR000014">
    <property type="entry name" value="PAS"/>
</dbReference>
<protein>
    <recommendedName>
        <fullName evidence="2">histidine kinase</fullName>
        <ecNumber evidence="2">2.7.13.3</ecNumber>
    </recommendedName>
</protein>
<dbReference type="InterPro" id="IPR013656">
    <property type="entry name" value="PAS_4"/>
</dbReference>
<keyword evidence="3" id="KW-0597">Phosphoprotein</keyword>
<dbReference type="InterPro" id="IPR036890">
    <property type="entry name" value="HATPase_C_sf"/>
</dbReference>